<dbReference type="PROSITE" id="PS50903">
    <property type="entry name" value="RUBREDOXIN_LIKE"/>
    <property type="match status" value="1"/>
</dbReference>
<dbReference type="Proteomes" id="UP000277582">
    <property type="component" value="Unassembled WGS sequence"/>
</dbReference>
<dbReference type="GO" id="GO:0008270">
    <property type="term" value="F:zinc ion binding"/>
    <property type="evidence" value="ECO:0007669"/>
    <property type="project" value="UniProtKB-UniRule"/>
</dbReference>
<comment type="function">
    <text evidence="8">DNA-dependent RNA polymerase (RNAP) catalyzes the transcription of DNA into RNA using the four ribonucleoside triphosphates as substrates.</text>
</comment>
<dbReference type="InterPro" id="IPR006591">
    <property type="entry name" value="RNAP_P/RPABC4"/>
</dbReference>
<comment type="subcellular location">
    <subcellularLocation>
        <location evidence="8">Cytoplasm</location>
    </subcellularLocation>
</comment>
<comment type="caution">
    <text evidence="10">The sequence shown here is derived from an EMBL/GenBank/DDBJ whole genome shotgun (WGS) entry which is preliminary data.</text>
</comment>
<dbReference type="EMBL" id="RCOS01000113">
    <property type="protein sequence ID" value="RSN73581.1"/>
    <property type="molecule type" value="Genomic_DNA"/>
</dbReference>
<dbReference type="SMART" id="SM00659">
    <property type="entry name" value="RPOLCX"/>
    <property type="match status" value="1"/>
</dbReference>
<feature type="domain" description="Rubredoxin-like" evidence="9">
    <location>
        <begin position="2"/>
        <end position="44"/>
    </location>
</feature>
<comment type="subunit">
    <text evidence="8">Part of the RNA polymerase complex.</text>
</comment>
<evidence type="ECO:0000256" key="4">
    <source>
        <dbReference type="ARBA" id="ARBA00022695"/>
    </source>
</evidence>
<keyword evidence="2 8" id="KW-0963">Cytoplasm</keyword>
<comment type="similarity">
    <text evidence="8">Belongs to the archaeal Rpo12/eukaryotic RPC10 RNA polymerase subunit family.</text>
</comment>
<dbReference type="GO" id="GO:0005737">
    <property type="term" value="C:cytoplasm"/>
    <property type="evidence" value="ECO:0007669"/>
    <property type="project" value="UniProtKB-SubCell"/>
</dbReference>
<dbReference type="HAMAP" id="MF_00615">
    <property type="entry name" value="RNApol_arch_Rpo12"/>
    <property type="match status" value="1"/>
</dbReference>
<evidence type="ECO:0000259" key="9">
    <source>
        <dbReference type="PROSITE" id="PS50903"/>
    </source>
</evidence>
<comment type="cofactor">
    <cofactor evidence="8">
        <name>Zn(2+)</name>
        <dbReference type="ChEBI" id="CHEBI:29105"/>
    </cofactor>
    <text evidence="8">Binds 1 zinc ion.</text>
</comment>
<name>A0A3R9QW24_9CREN</name>
<dbReference type="GO" id="GO:0000428">
    <property type="term" value="C:DNA-directed RNA polymerase complex"/>
    <property type="evidence" value="ECO:0007669"/>
    <property type="project" value="UniProtKB-KW"/>
</dbReference>
<dbReference type="SUPFAM" id="SSF63393">
    <property type="entry name" value="RNA polymerase subunits"/>
    <property type="match status" value="1"/>
</dbReference>
<dbReference type="GO" id="GO:0003899">
    <property type="term" value="F:DNA-directed RNA polymerase activity"/>
    <property type="evidence" value="ECO:0007669"/>
    <property type="project" value="UniProtKB-UniRule"/>
</dbReference>
<feature type="binding site" evidence="8">
    <location>
        <position position="28"/>
    </location>
    <ligand>
        <name>Zn(2+)</name>
        <dbReference type="ChEBI" id="CHEBI:29105"/>
    </ligand>
</feature>
<dbReference type="OrthoDB" id="129238at2157"/>
<evidence type="ECO:0000256" key="5">
    <source>
        <dbReference type="ARBA" id="ARBA00022723"/>
    </source>
</evidence>
<protein>
    <recommendedName>
        <fullName evidence="8">DNA-directed RNA polymerase subunit Rpo12</fullName>
        <ecNumber evidence="8">2.7.7.6</ecNumber>
    </recommendedName>
    <alternativeName>
        <fullName evidence="8">DNA-directed RNA polymerase subunit P</fullName>
    </alternativeName>
</protein>
<evidence type="ECO:0000313" key="12">
    <source>
        <dbReference type="Proteomes" id="UP000277582"/>
    </source>
</evidence>
<evidence type="ECO:0000313" key="11">
    <source>
        <dbReference type="EMBL" id="RZN58213.1"/>
    </source>
</evidence>
<dbReference type="AlphaFoldDB" id="A0A3R9QW24"/>
<dbReference type="EMBL" id="RXII01000121">
    <property type="protein sequence ID" value="RZN58213.1"/>
    <property type="molecule type" value="Genomic_DNA"/>
</dbReference>
<evidence type="ECO:0000313" key="10">
    <source>
        <dbReference type="EMBL" id="RSN73581.1"/>
    </source>
</evidence>
<dbReference type="GO" id="GO:0005506">
    <property type="term" value="F:iron ion binding"/>
    <property type="evidence" value="ECO:0007669"/>
    <property type="project" value="InterPro"/>
</dbReference>
<keyword evidence="6 8" id="KW-0862">Zinc</keyword>
<evidence type="ECO:0000313" key="13">
    <source>
        <dbReference type="Proteomes" id="UP000316217"/>
    </source>
</evidence>
<proteinExistence type="inferred from homology"/>
<accession>A0A3R9QW24</accession>
<dbReference type="RefSeq" id="WP_125671820.1">
    <property type="nucleotide sequence ID" value="NZ_RCOS01000113.1"/>
</dbReference>
<evidence type="ECO:0000256" key="1">
    <source>
        <dbReference type="ARBA" id="ARBA00022478"/>
    </source>
</evidence>
<keyword evidence="5 8" id="KW-0479">Metal-binding</keyword>
<gene>
    <name evidence="8" type="primary">rpo12</name>
    <name evidence="8" type="synonym">rpoP</name>
    <name evidence="10" type="ORF">D6D85_09900</name>
    <name evidence="11" type="ORF">EF810_08010</name>
</gene>
<evidence type="ECO:0000256" key="2">
    <source>
        <dbReference type="ARBA" id="ARBA00022490"/>
    </source>
</evidence>
<dbReference type="Proteomes" id="UP000316217">
    <property type="component" value="Unassembled WGS sequence"/>
</dbReference>
<dbReference type="InterPro" id="IPR029040">
    <property type="entry name" value="RPABC4/Spt4"/>
</dbReference>
<organism evidence="10 12">
    <name type="scientific">Candidatus Methanodesulfokora washburnensis</name>
    <dbReference type="NCBI Taxonomy" id="2478471"/>
    <lineage>
        <taxon>Archaea</taxon>
        <taxon>Thermoproteota</taxon>
        <taxon>Candidatus Korarchaeia</taxon>
        <taxon>Candidatus Korarchaeia incertae sedis</taxon>
        <taxon>Candidatus Methanodesulfokora</taxon>
    </lineage>
</organism>
<keyword evidence="1 8" id="KW-0240">DNA-directed RNA polymerase</keyword>
<evidence type="ECO:0000256" key="7">
    <source>
        <dbReference type="ARBA" id="ARBA00023163"/>
    </source>
</evidence>
<keyword evidence="4 8" id="KW-0548">Nucleotidyltransferase</keyword>
<dbReference type="EC" id="2.7.7.6" evidence="8"/>
<evidence type="ECO:0000256" key="3">
    <source>
        <dbReference type="ARBA" id="ARBA00022679"/>
    </source>
</evidence>
<keyword evidence="7 8" id="KW-0804">Transcription</keyword>
<dbReference type="InterPro" id="IPR024934">
    <property type="entry name" value="Rubredoxin-like_dom"/>
</dbReference>
<keyword evidence="3 8" id="KW-0808">Transferase</keyword>
<evidence type="ECO:0000256" key="6">
    <source>
        <dbReference type="ARBA" id="ARBA00022833"/>
    </source>
</evidence>
<dbReference type="InterPro" id="IPR023464">
    <property type="entry name" value="Rpo12"/>
</dbReference>
<comment type="catalytic activity">
    <reaction evidence="8">
        <text>RNA(n) + a ribonucleoside 5'-triphosphate = RNA(n+1) + diphosphate</text>
        <dbReference type="Rhea" id="RHEA:21248"/>
        <dbReference type="Rhea" id="RHEA-COMP:14527"/>
        <dbReference type="Rhea" id="RHEA-COMP:17342"/>
        <dbReference type="ChEBI" id="CHEBI:33019"/>
        <dbReference type="ChEBI" id="CHEBI:61557"/>
        <dbReference type="ChEBI" id="CHEBI:140395"/>
        <dbReference type="EC" id="2.7.7.6"/>
    </reaction>
</comment>
<dbReference type="Gene3D" id="2.20.28.30">
    <property type="entry name" value="RNA polymerase ii, chain L"/>
    <property type="match status" value="1"/>
</dbReference>
<sequence>MYECMRCGYVFSKSEMEEFFKDYKCPRCGYRIIKKVRKEDIKRVKAI</sequence>
<evidence type="ECO:0000256" key="8">
    <source>
        <dbReference type="HAMAP-Rule" id="MF_00615"/>
    </source>
</evidence>
<feature type="binding site" evidence="8">
    <location>
        <position position="7"/>
    </location>
    <ligand>
        <name>Zn(2+)</name>
        <dbReference type="ChEBI" id="CHEBI:29105"/>
    </ligand>
</feature>
<reference evidence="11 13" key="2">
    <citation type="journal article" date="2019" name="Nat. Microbiol.">
        <title>Wide diversity of methane and short-chain alkane metabolisms in uncultured archaea.</title>
        <authorList>
            <person name="Borrel G."/>
            <person name="Adam P.S."/>
            <person name="McKay L.J."/>
            <person name="Chen L.X."/>
            <person name="Sierra-Garcia I.N."/>
            <person name="Sieber C.M."/>
            <person name="Letourneur Q."/>
            <person name="Ghozlane A."/>
            <person name="Andersen G.L."/>
            <person name="Li W.J."/>
            <person name="Hallam S.J."/>
            <person name="Muyzer G."/>
            <person name="de Oliveira V.M."/>
            <person name="Inskeep W.P."/>
            <person name="Banfield J.F."/>
            <person name="Gribaldo S."/>
        </authorList>
    </citation>
    <scope>NUCLEOTIDE SEQUENCE [LARGE SCALE GENOMIC DNA]</scope>
    <source>
        <strain evidence="11">NM4</strain>
    </source>
</reference>
<reference evidence="10 12" key="1">
    <citation type="submission" date="2018-10" db="EMBL/GenBank/DDBJ databases">
        <title>Co-occurring genomic capacity for anaerobic methane metabolism and dissimilatory sulfite reduction discovered in the Korarchaeota.</title>
        <authorList>
            <person name="Mckay L.J."/>
            <person name="Dlakic M."/>
            <person name="Fields M.W."/>
            <person name="Delmont T.O."/>
            <person name="Eren A.M."/>
            <person name="Jay Z.J."/>
            <person name="Klingelsmith K.B."/>
            <person name="Rusch D.B."/>
            <person name="Inskeep W.P."/>
        </authorList>
    </citation>
    <scope>NUCLEOTIDE SEQUENCE [LARGE SCALE GENOMIC DNA]</scope>
    <source>
        <strain evidence="10 12">MDKW</strain>
    </source>
</reference>
<keyword evidence="12" id="KW-1185">Reference proteome</keyword>
<dbReference type="GO" id="GO:0003677">
    <property type="term" value="F:DNA binding"/>
    <property type="evidence" value="ECO:0007669"/>
    <property type="project" value="InterPro"/>
</dbReference>
<dbReference type="GO" id="GO:0006351">
    <property type="term" value="P:DNA-templated transcription"/>
    <property type="evidence" value="ECO:0007669"/>
    <property type="project" value="UniProtKB-UniRule"/>
</dbReference>
<feature type="binding site" evidence="8">
    <location>
        <position position="25"/>
    </location>
    <ligand>
        <name>Zn(2+)</name>
        <dbReference type="ChEBI" id="CHEBI:29105"/>
    </ligand>
</feature>